<dbReference type="RefSeq" id="WP_040642559.1">
    <property type="nucleotide sequence ID" value="NZ_CP015230.1"/>
</dbReference>
<gene>
    <name evidence="1" type="ORF">K529_005420</name>
</gene>
<reference evidence="1 2" key="1">
    <citation type="journal article" date="2016" name="ISME J.">
        <title>Global occurrence and heterogeneity of the Roseobacter-clade species Ruegeria mobilis.</title>
        <authorList>
            <person name="Sonnenschein E."/>
            <person name="Gram L."/>
        </authorList>
    </citation>
    <scope>NUCLEOTIDE SEQUENCE [LARGE SCALE GENOMIC DNA]</scope>
    <source>
        <strain evidence="1 2">F1926</strain>
    </source>
</reference>
<dbReference type="Proteomes" id="UP000013243">
    <property type="component" value="Chromosome"/>
</dbReference>
<dbReference type="AlphaFoldDB" id="A0A1B1A0Y2"/>
<organism evidence="1 2">
    <name type="scientific">Tritonibacter mobilis F1926</name>
    <dbReference type="NCBI Taxonomy" id="1265309"/>
    <lineage>
        <taxon>Bacteria</taxon>
        <taxon>Pseudomonadati</taxon>
        <taxon>Pseudomonadota</taxon>
        <taxon>Alphaproteobacteria</taxon>
        <taxon>Rhodobacterales</taxon>
        <taxon>Paracoccaceae</taxon>
        <taxon>Tritonibacter</taxon>
    </lineage>
</organism>
<proteinExistence type="predicted"/>
<protein>
    <submittedName>
        <fullName evidence="1">Uncharacterized protein</fullName>
    </submittedName>
</protein>
<evidence type="ECO:0000313" key="1">
    <source>
        <dbReference type="EMBL" id="ANP40201.1"/>
    </source>
</evidence>
<accession>A0A1B1A0Y2</accession>
<evidence type="ECO:0000313" key="2">
    <source>
        <dbReference type="Proteomes" id="UP000013243"/>
    </source>
</evidence>
<name>A0A1B1A0Y2_9RHOB</name>
<dbReference type="STRING" id="1265309.K529_005420"/>
<sequence>MTPMQKAMELEMKYKSCLDSKVFATIPNEAERELCKAAAKLCNYDKDQFYGALQYLLSR</sequence>
<dbReference type="EMBL" id="CP015230">
    <property type="protein sequence ID" value="ANP40201.1"/>
    <property type="molecule type" value="Genomic_DNA"/>
</dbReference>
<dbReference type="KEGG" id="rmb:K529_005420"/>
<dbReference type="GeneID" id="28249250"/>